<proteinExistence type="predicted"/>
<dbReference type="EMBL" id="JAWZYT010000798">
    <property type="protein sequence ID" value="KAK4318791.1"/>
    <property type="molecule type" value="Genomic_DNA"/>
</dbReference>
<organism evidence="2 3">
    <name type="scientific">Petrolisthes manimaculis</name>
    <dbReference type="NCBI Taxonomy" id="1843537"/>
    <lineage>
        <taxon>Eukaryota</taxon>
        <taxon>Metazoa</taxon>
        <taxon>Ecdysozoa</taxon>
        <taxon>Arthropoda</taxon>
        <taxon>Crustacea</taxon>
        <taxon>Multicrustacea</taxon>
        <taxon>Malacostraca</taxon>
        <taxon>Eumalacostraca</taxon>
        <taxon>Eucarida</taxon>
        <taxon>Decapoda</taxon>
        <taxon>Pleocyemata</taxon>
        <taxon>Anomura</taxon>
        <taxon>Galatheoidea</taxon>
        <taxon>Porcellanidae</taxon>
        <taxon>Petrolisthes</taxon>
    </lineage>
</organism>
<evidence type="ECO:0000313" key="2">
    <source>
        <dbReference type="EMBL" id="KAK4318791.1"/>
    </source>
</evidence>
<evidence type="ECO:0000256" key="1">
    <source>
        <dbReference type="SAM" id="MobiDB-lite"/>
    </source>
</evidence>
<keyword evidence="3" id="KW-1185">Reference proteome</keyword>
<dbReference type="PANTHER" id="PTHR20956:SF12">
    <property type="entry name" value="FLYWCH-TYPE DOMAIN-CONTAINING PROTEIN"/>
    <property type="match status" value="1"/>
</dbReference>
<protein>
    <submittedName>
        <fullName evidence="2">Uncharacterized protein</fullName>
    </submittedName>
</protein>
<sequence length="148" mass="16751">MCRATVKQVGDSFIPGAAEHCHPAEPNTTTVHQIRAAVMEEACNNIFRPAGEIVSKAMRKHLDTSKPYPSLSNPSHLARTANRQRQMKRPTDQTELCFTLDIDFIGQDFLQSDIHVCGNRHLIFATTAQLDILFKCRHWFIDSTFKVV</sequence>
<dbReference type="AlphaFoldDB" id="A0AAE1Q349"/>
<gene>
    <name evidence="2" type="ORF">Pmani_010214</name>
</gene>
<comment type="caution">
    <text evidence="2">The sequence shown here is derived from an EMBL/GenBank/DDBJ whole genome shotgun (WGS) entry which is preliminary data.</text>
</comment>
<feature type="region of interest" description="Disordered" evidence="1">
    <location>
        <begin position="64"/>
        <end position="89"/>
    </location>
</feature>
<evidence type="ECO:0000313" key="3">
    <source>
        <dbReference type="Proteomes" id="UP001292094"/>
    </source>
</evidence>
<name>A0AAE1Q349_9EUCA</name>
<dbReference type="PANTHER" id="PTHR20956">
    <property type="entry name" value="HEH2P"/>
    <property type="match status" value="1"/>
</dbReference>
<reference evidence="2" key="1">
    <citation type="submission" date="2023-11" db="EMBL/GenBank/DDBJ databases">
        <title>Genome assemblies of two species of porcelain crab, Petrolisthes cinctipes and Petrolisthes manimaculis (Anomura: Porcellanidae).</title>
        <authorList>
            <person name="Angst P."/>
        </authorList>
    </citation>
    <scope>NUCLEOTIDE SEQUENCE</scope>
    <source>
        <strain evidence="2">PB745_02</strain>
        <tissue evidence="2">Gill</tissue>
    </source>
</reference>
<dbReference type="Proteomes" id="UP001292094">
    <property type="component" value="Unassembled WGS sequence"/>
</dbReference>
<accession>A0AAE1Q349</accession>